<accession>A0A0A9AG72</accession>
<dbReference type="EMBL" id="GBRH01247231">
    <property type="protein sequence ID" value="JAD50664.1"/>
    <property type="molecule type" value="Transcribed_RNA"/>
</dbReference>
<sequence>MLTWRLCSMDCEHLGPYVRVLVVNDNMIIED</sequence>
<evidence type="ECO:0000313" key="1">
    <source>
        <dbReference type="EMBL" id="JAD50664.1"/>
    </source>
</evidence>
<organism evidence="1">
    <name type="scientific">Arundo donax</name>
    <name type="common">Giant reed</name>
    <name type="synonym">Donax arundinaceus</name>
    <dbReference type="NCBI Taxonomy" id="35708"/>
    <lineage>
        <taxon>Eukaryota</taxon>
        <taxon>Viridiplantae</taxon>
        <taxon>Streptophyta</taxon>
        <taxon>Embryophyta</taxon>
        <taxon>Tracheophyta</taxon>
        <taxon>Spermatophyta</taxon>
        <taxon>Magnoliopsida</taxon>
        <taxon>Liliopsida</taxon>
        <taxon>Poales</taxon>
        <taxon>Poaceae</taxon>
        <taxon>PACMAD clade</taxon>
        <taxon>Arundinoideae</taxon>
        <taxon>Arundineae</taxon>
        <taxon>Arundo</taxon>
    </lineage>
</organism>
<dbReference type="AlphaFoldDB" id="A0A0A9AG72"/>
<name>A0A0A9AG72_ARUDO</name>
<reference evidence="1" key="2">
    <citation type="journal article" date="2015" name="Data Brief">
        <title>Shoot transcriptome of the giant reed, Arundo donax.</title>
        <authorList>
            <person name="Barrero R.A."/>
            <person name="Guerrero F.D."/>
            <person name="Moolhuijzen P."/>
            <person name="Goolsby J.A."/>
            <person name="Tidwell J."/>
            <person name="Bellgard S.E."/>
            <person name="Bellgard M.I."/>
        </authorList>
    </citation>
    <scope>NUCLEOTIDE SEQUENCE</scope>
    <source>
        <tissue evidence="1">Shoot tissue taken approximately 20 cm above the soil surface</tissue>
    </source>
</reference>
<protein>
    <submittedName>
        <fullName evidence="1">Uncharacterized protein</fullName>
    </submittedName>
</protein>
<proteinExistence type="predicted"/>
<reference evidence="1" key="1">
    <citation type="submission" date="2014-09" db="EMBL/GenBank/DDBJ databases">
        <authorList>
            <person name="Magalhaes I.L.F."/>
            <person name="Oliveira U."/>
            <person name="Santos F.R."/>
            <person name="Vidigal T.H.D.A."/>
            <person name="Brescovit A.D."/>
            <person name="Santos A.J."/>
        </authorList>
    </citation>
    <scope>NUCLEOTIDE SEQUENCE</scope>
    <source>
        <tissue evidence="1">Shoot tissue taken approximately 20 cm above the soil surface</tissue>
    </source>
</reference>